<sequence length="86" mass="10327">MITFPNTAKHARYRDTMKRNAFSFTSSYTLKRVRQRRSCDERQENTQRGELQITKTIRERDGEYREKGLRKYGIKNQSSGREGDQY</sequence>
<feature type="region of interest" description="Disordered" evidence="1">
    <location>
        <begin position="33"/>
        <end position="86"/>
    </location>
</feature>
<comment type="caution">
    <text evidence="2">The sequence shown here is derived from an EMBL/GenBank/DDBJ whole genome shotgun (WGS) entry which is preliminary data.</text>
</comment>
<evidence type="ECO:0000313" key="2">
    <source>
        <dbReference type="EMBL" id="KAG5575876.1"/>
    </source>
</evidence>
<feature type="compositionally biased region" description="Basic and acidic residues" evidence="1">
    <location>
        <begin position="56"/>
        <end position="69"/>
    </location>
</feature>
<protein>
    <submittedName>
        <fullName evidence="2">Uncharacterized protein</fullName>
    </submittedName>
</protein>
<feature type="compositionally biased region" description="Basic and acidic residues" evidence="1">
    <location>
        <begin position="37"/>
        <end position="47"/>
    </location>
</feature>
<evidence type="ECO:0000256" key="1">
    <source>
        <dbReference type="SAM" id="MobiDB-lite"/>
    </source>
</evidence>
<dbReference type="EMBL" id="JACXVP010000011">
    <property type="protein sequence ID" value="KAG5575876.1"/>
    <property type="molecule type" value="Genomic_DNA"/>
</dbReference>
<keyword evidence="3" id="KW-1185">Reference proteome</keyword>
<reference evidence="2 3" key="1">
    <citation type="submission" date="2020-09" db="EMBL/GenBank/DDBJ databases">
        <title>De no assembly of potato wild relative species, Solanum commersonii.</title>
        <authorList>
            <person name="Cho K."/>
        </authorList>
    </citation>
    <scope>NUCLEOTIDE SEQUENCE [LARGE SCALE GENOMIC DNA]</scope>
    <source>
        <strain evidence="2">LZ3.2</strain>
        <tissue evidence="2">Leaf</tissue>
    </source>
</reference>
<gene>
    <name evidence="2" type="ORF">H5410_056010</name>
</gene>
<organism evidence="2 3">
    <name type="scientific">Solanum commersonii</name>
    <name type="common">Commerson's wild potato</name>
    <name type="synonym">Commerson's nightshade</name>
    <dbReference type="NCBI Taxonomy" id="4109"/>
    <lineage>
        <taxon>Eukaryota</taxon>
        <taxon>Viridiplantae</taxon>
        <taxon>Streptophyta</taxon>
        <taxon>Embryophyta</taxon>
        <taxon>Tracheophyta</taxon>
        <taxon>Spermatophyta</taxon>
        <taxon>Magnoliopsida</taxon>
        <taxon>eudicotyledons</taxon>
        <taxon>Gunneridae</taxon>
        <taxon>Pentapetalae</taxon>
        <taxon>asterids</taxon>
        <taxon>lamiids</taxon>
        <taxon>Solanales</taxon>
        <taxon>Solanaceae</taxon>
        <taxon>Solanoideae</taxon>
        <taxon>Solaneae</taxon>
        <taxon>Solanum</taxon>
    </lineage>
</organism>
<dbReference type="Proteomes" id="UP000824120">
    <property type="component" value="Chromosome 11"/>
</dbReference>
<dbReference type="AlphaFoldDB" id="A0A9J5WL13"/>
<proteinExistence type="predicted"/>
<evidence type="ECO:0000313" key="3">
    <source>
        <dbReference type="Proteomes" id="UP000824120"/>
    </source>
</evidence>
<name>A0A9J5WL13_SOLCO</name>
<accession>A0A9J5WL13</accession>